<dbReference type="Proteomes" id="UP000075462">
    <property type="component" value="Unassembled WGS sequence"/>
</dbReference>
<dbReference type="AlphaFoldDB" id="A0A149Q952"/>
<feature type="region of interest" description="Disordered" evidence="1">
    <location>
        <begin position="36"/>
        <end position="63"/>
    </location>
</feature>
<dbReference type="OrthoDB" id="7224573at2"/>
<evidence type="ECO:0000313" key="5">
    <source>
        <dbReference type="Proteomes" id="UP000075473"/>
    </source>
</evidence>
<evidence type="ECO:0000313" key="2">
    <source>
        <dbReference type="EMBL" id="KXU93865.1"/>
    </source>
</evidence>
<dbReference type="EMBL" id="LHZA01000144">
    <property type="protein sequence ID" value="KXU93865.1"/>
    <property type="molecule type" value="Genomic_DNA"/>
</dbReference>
<evidence type="ECO:0000256" key="1">
    <source>
        <dbReference type="SAM" id="MobiDB-lite"/>
    </source>
</evidence>
<feature type="compositionally biased region" description="Basic and acidic residues" evidence="1">
    <location>
        <begin position="47"/>
        <end position="63"/>
    </location>
</feature>
<evidence type="ECO:0000313" key="3">
    <source>
        <dbReference type="EMBL" id="KXV75619.1"/>
    </source>
</evidence>
<dbReference type="PATRIC" id="fig|178900.5.peg.2458"/>
<protein>
    <submittedName>
        <fullName evidence="2">Uncharacterized protein</fullName>
    </submittedName>
</protein>
<gene>
    <name evidence="2" type="ORF">AD928_07765</name>
    <name evidence="3" type="ORF">AD954_14540</name>
</gene>
<dbReference type="EMBL" id="LIAA01000097">
    <property type="protein sequence ID" value="KXV75619.1"/>
    <property type="molecule type" value="Genomic_DNA"/>
</dbReference>
<feature type="region of interest" description="Disordered" evidence="1">
    <location>
        <begin position="1"/>
        <end position="24"/>
    </location>
</feature>
<feature type="compositionally biased region" description="Low complexity" evidence="1">
    <location>
        <begin position="1"/>
        <end position="16"/>
    </location>
</feature>
<dbReference type="Proteomes" id="UP000075473">
    <property type="component" value="Unassembled WGS sequence"/>
</dbReference>
<evidence type="ECO:0000313" key="4">
    <source>
        <dbReference type="Proteomes" id="UP000075462"/>
    </source>
</evidence>
<organism evidence="2 5">
    <name type="scientific">Acetobacter cerevisiae</name>
    <dbReference type="NCBI Taxonomy" id="178900"/>
    <lineage>
        <taxon>Bacteria</taxon>
        <taxon>Pseudomonadati</taxon>
        <taxon>Pseudomonadota</taxon>
        <taxon>Alphaproteobacteria</taxon>
        <taxon>Acetobacterales</taxon>
        <taxon>Acetobacteraceae</taxon>
        <taxon>Acetobacter</taxon>
    </lineage>
</organism>
<dbReference type="RefSeq" id="WP_062249596.1">
    <property type="nucleotide sequence ID" value="NZ_LIAA01000097.1"/>
</dbReference>
<proteinExistence type="predicted"/>
<comment type="caution">
    <text evidence="2">The sequence shown here is derived from an EMBL/GenBank/DDBJ whole genome shotgun (WGS) entry which is preliminary data.</text>
</comment>
<reference evidence="4 5" key="1">
    <citation type="submission" date="2015-06" db="EMBL/GenBank/DDBJ databases">
        <title>Improved classification and identification of acetic acid bacteria using matrix-assisted laser desorption/ionization time-of-flight mass spectrometry; Gluconobacter nephelii and Gluconobacter uchimurae are later heterotypic synonyms of Gluconobacter japonicus and Gluconobacter oxydans, respectively.</title>
        <authorList>
            <person name="Li L."/>
            <person name="Cleenwerck I."/>
            <person name="De Vuyst L."/>
            <person name="Vandamme P."/>
        </authorList>
    </citation>
    <scope>NUCLEOTIDE SEQUENCE [LARGE SCALE GENOMIC DNA]</scope>
    <source>
        <strain evidence="3 4">LMG 1545</strain>
        <strain evidence="2 5">LMG 1625</strain>
    </source>
</reference>
<accession>A0A149Q952</accession>
<sequence length="63" mass="7188">MMPQSSRPGPEISSSSVQREAATERWLATLRQKIKADGTQPRVHFSRTPDRPLDHEGVIRDFE</sequence>
<name>A0A149Q952_9PROT</name>